<evidence type="ECO:0000256" key="4">
    <source>
        <dbReference type="ARBA" id="ARBA00023134"/>
    </source>
</evidence>
<proteinExistence type="inferred from homology"/>
<protein>
    <recommendedName>
        <fullName evidence="6">Hflx-type G domain-containing protein</fullName>
    </recommendedName>
</protein>
<name>A0AAW1Q596_9CHLO</name>
<evidence type="ECO:0000313" key="8">
    <source>
        <dbReference type="Proteomes" id="UP001438707"/>
    </source>
</evidence>
<dbReference type="NCBIfam" id="TIGR03156">
    <property type="entry name" value="GTP_HflX"/>
    <property type="match status" value="1"/>
</dbReference>
<dbReference type="InterPro" id="IPR006073">
    <property type="entry name" value="GTP-bd"/>
</dbReference>
<comment type="caution">
    <text evidence="7">The sequence shown here is derived from an EMBL/GenBank/DDBJ whole genome shotgun (WGS) entry which is preliminary data.</text>
</comment>
<evidence type="ECO:0000256" key="5">
    <source>
        <dbReference type="SAM" id="MobiDB-lite"/>
    </source>
</evidence>
<keyword evidence="1" id="KW-0479">Metal-binding</keyword>
<dbReference type="PROSITE" id="PS51705">
    <property type="entry name" value="G_HFLX"/>
    <property type="match status" value="1"/>
</dbReference>
<dbReference type="AlphaFoldDB" id="A0AAW1Q596"/>
<dbReference type="Gene3D" id="3.40.50.300">
    <property type="entry name" value="P-loop containing nucleotide triphosphate hydrolases"/>
    <property type="match status" value="1"/>
</dbReference>
<sequence length="554" mass="60811">MRRALSGLSRELLRTSTFRGIHATKLVQEPQFVASSGLLLPSYEQHADPDPSPVSVQELEHMLVVHKKDHLKKLEEGLRLAESFAGHTCPYVIVGSNRGQKIWPGTYFGSGTVKHVLEQLQSAPVSRIFVNTMLSGTQQRNLEAAWQTPVIDRIALIIAIFSKRAKSREAKLQVEMANVAYKASRLVRKASGRQGFGEGAATEVVSARQRGRSGGTEGGLGGGGGPGETEIALQRTRLQARMRALKLRLQDVRKTRELHRDARQRDGRCLVALVGYTNAGKSSLMNALSGSDIDVEDRLFATLDPTIRRFPLASGSDALLADTVGFISELPTHLIEAFKATLEEVVEADILLHVLDASSPHVLQQRETVIQVLRSLGVGEQKLRTRTFEVWNKVDLLPEDIKVPPPSEQRLRPLPIGHTAACFKEKQDICAETKALQRSEQASLAPGHCGNTFCDKCNAQERRRPTLKNLRYMVDQLAKSGQAGPAFLTAAHEGTGLTKLRQELDGKVSLTLATHQLRDAARQAGPGHVGPRLWGAPVRSKRAKRMQHLLPVGI</sequence>
<dbReference type="InterPro" id="IPR032305">
    <property type="entry name" value="GTP-bd_M"/>
</dbReference>
<dbReference type="PANTHER" id="PTHR10229:SF8">
    <property type="entry name" value="GTPASE HFLX"/>
    <property type="match status" value="1"/>
</dbReference>
<evidence type="ECO:0000259" key="6">
    <source>
        <dbReference type="PROSITE" id="PS51705"/>
    </source>
</evidence>
<dbReference type="InterPro" id="IPR027417">
    <property type="entry name" value="P-loop_NTPase"/>
</dbReference>
<organism evidence="7 8">
    <name type="scientific">Apatococcus lobatus</name>
    <dbReference type="NCBI Taxonomy" id="904363"/>
    <lineage>
        <taxon>Eukaryota</taxon>
        <taxon>Viridiplantae</taxon>
        <taxon>Chlorophyta</taxon>
        <taxon>core chlorophytes</taxon>
        <taxon>Trebouxiophyceae</taxon>
        <taxon>Chlorellales</taxon>
        <taxon>Chlorellaceae</taxon>
        <taxon>Apatococcus</taxon>
    </lineage>
</organism>
<dbReference type="InterPro" id="IPR016496">
    <property type="entry name" value="GTPase_HflX"/>
</dbReference>
<dbReference type="InterPro" id="IPR030394">
    <property type="entry name" value="G_HFLX_dom"/>
</dbReference>
<keyword evidence="4" id="KW-0342">GTP-binding</keyword>
<evidence type="ECO:0000256" key="2">
    <source>
        <dbReference type="ARBA" id="ARBA00022741"/>
    </source>
</evidence>
<dbReference type="Pfam" id="PF01926">
    <property type="entry name" value="MMR_HSR1"/>
    <property type="match status" value="1"/>
</dbReference>
<keyword evidence="8" id="KW-1185">Reference proteome</keyword>
<feature type="domain" description="Hflx-type G" evidence="6">
    <location>
        <begin position="269"/>
        <end position="400"/>
    </location>
</feature>
<dbReference type="GO" id="GO:0043022">
    <property type="term" value="F:ribosome binding"/>
    <property type="evidence" value="ECO:0007669"/>
    <property type="project" value="TreeGrafter"/>
</dbReference>
<accession>A0AAW1Q596</accession>
<feature type="compositionally biased region" description="Gly residues" evidence="5">
    <location>
        <begin position="212"/>
        <end position="227"/>
    </location>
</feature>
<dbReference type="InterPro" id="IPR042108">
    <property type="entry name" value="GTPase_HflX_N_sf"/>
</dbReference>
<dbReference type="GO" id="GO:0046872">
    <property type="term" value="F:metal ion binding"/>
    <property type="evidence" value="ECO:0007669"/>
    <property type="project" value="UniProtKB-KW"/>
</dbReference>
<dbReference type="GO" id="GO:0005525">
    <property type="term" value="F:GTP binding"/>
    <property type="evidence" value="ECO:0007669"/>
    <property type="project" value="UniProtKB-KW"/>
</dbReference>
<evidence type="ECO:0000313" key="7">
    <source>
        <dbReference type="EMBL" id="KAK9817440.1"/>
    </source>
</evidence>
<dbReference type="Pfam" id="PF16360">
    <property type="entry name" value="GTP-bdg_M"/>
    <property type="match status" value="1"/>
</dbReference>
<reference evidence="7 8" key="1">
    <citation type="journal article" date="2024" name="Nat. Commun.">
        <title>Phylogenomics reveals the evolutionary origins of lichenization in chlorophyte algae.</title>
        <authorList>
            <person name="Puginier C."/>
            <person name="Libourel C."/>
            <person name="Otte J."/>
            <person name="Skaloud P."/>
            <person name="Haon M."/>
            <person name="Grisel S."/>
            <person name="Petersen M."/>
            <person name="Berrin J.G."/>
            <person name="Delaux P.M."/>
            <person name="Dal Grande F."/>
            <person name="Keller J."/>
        </authorList>
    </citation>
    <scope>NUCLEOTIDE SEQUENCE [LARGE SCALE GENOMIC DNA]</scope>
    <source>
        <strain evidence="7 8">SAG 2145</strain>
    </source>
</reference>
<feature type="region of interest" description="Disordered" evidence="5">
    <location>
        <begin position="198"/>
        <end position="229"/>
    </location>
</feature>
<dbReference type="EMBL" id="JALJOS010000070">
    <property type="protein sequence ID" value="KAK9817440.1"/>
    <property type="molecule type" value="Genomic_DNA"/>
</dbReference>
<dbReference type="HAMAP" id="MF_00900">
    <property type="entry name" value="GTPase_HflX"/>
    <property type="match status" value="1"/>
</dbReference>
<evidence type="ECO:0000256" key="3">
    <source>
        <dbReference type="ARBA" id="ARBA00022842"/>
    </source>
</evidence>
<dbReference type="PANTHER" id="PTHR10229">
    <property type="entry name" value="GTP-BINDING PROTEIN HFLX"/>
    <property type="match status" value="1"/>
</dbReference>
<keyword evidence="2" id="KW-0547">Nucleotide-binding</keyword>
<keyword evidence="3" id="KW-0460">Magnesium</keyword>
<dbReference type="PRINTS" id="PR00326">
    <property type="entry name" value="GTP1OBG"/>
</dbReference>
<dbReference type="CDD" id="cd01878">
    <property type="entry name" value="HflX"/>
    <property type="match status" value="1"/>
</dbReference>
<dbReference type="Pfam" id="PF13167">
    <property type="entry name" value="GTP-bdg_N"/>
    <property type="match status" value="1"/>
</dbReference>
<dbReference type="Proteomes" id="UP001438707">
    <property type="component" value="Unassembled WGS sequence"/>
</dbReference>
<dbReference type="InterPro" id="IPR025121">
    <property type="entry name" value="GTPase_HflX_N"/>
</dbReference>
<dbReference type="Gene3D" id="3.40.50.11060">
    <property type="entry name" value="GTPase HflX, N-terminal domain"/>
    <property type="match status" value="1"/>
</dbReference>
<dbReference type="SUPFAM" id="SSF52540">
    <property type="entry name" value="P-loop containing nucleoside triphosphate hydrolases"/>
    <property type="match status" value="1"/>
</dbReference>
<evidence type="ECO:0000256" key="1">
    <source>
        <dbReference type="ARBA" id="ARBA00022723"/>
    </source>
</evidence>
<dbReference type="GO" id="GO:0005737">
    <property type="term" value="C:cytoplasm"/>
    <property type="evidence" value="ECO:0007669"/>
    <property type="project" value="TreeGrafter"/>
</dbReference>
<gene>
    <name evidence="7" type="ORF">WJX74_006018</name>
</gene>